<evidence type="ECO:0000313" key="3">
    <source>
        <dbReference type="EMBL" id="MBR7826834.1"/>
    </source>
</evidence>
<dbReference type="RefSeq" id="WP_212517979.1">
    <property type="nucleotide sequence ID" value="NZ_JAGSOH010000023.1"/>
</dbReference>
<evidence type="ECO:0000256" key="1">
    <source>
        <dbReference type="SAM" id="MobiDB-lite"/>
    </source>
</evidence>
<reference evidence="3" key="1">
    <citation type="submission" date="2021-04" db="EMBL/GenBank/DDBJ databases">
        <title>Genome based classification of Actinospica acidithermotolerans sp. nov., an actinobacterium isolated from an Indonesian hot spring.</title>
        <authorList>
            <person name="Kusuma A.B."/>
            <person name="Putra K.E."/>
            <person name="Nafisah S."/>
            <person name="Loh J."/>
            <person name="Nouioui I."/>
            <person name="Goodfellow M."/>
        </authorList>
    </citation>
    <scope>NUCLEOTIDE SEQUENCE</scope>
    <source>
        <strain evidence="3">MGRD01-02</strain>
    </source>
</reference>
<evidence type="ECO:0000313" key="4">
    <source>
        <dbReference type="Proteomes" id="UP000676325"/>
    </source>
</evidence>
<evidence type="ECO:0000256" key="2">
    <source>
        <dbReference type="SAM" id="Phobius"/>
    </source>
</evidence>
<dbReference type="EMBL" id="JAGSOH010000023">
    <property type="protein sequence ID" value="MBR7826834.1"/>
    <property type="molecule type" value="Genomic_DNA"/>
</dbReference>
<keyword evidence="4" id="KW-1185">Reference proteome</keyword>
<comment type="caution">
    <text evidence="3">The sequence shown here is derived from an EMBL/GenBank/DDBJ whole genome shotgun (WGS) entry which is preliminary data.</text>
</comment>
<organism evidence="3 4">
    <name type="scientific">Actinospica acidithermotolerans</name>
    <dbReference type="NCBI Taxonomy" id="2828514"/>
    <lineage>
        <taxon>Bacteria</taxon>
        <taxon>Bacillati</taxon>
        <taxon>Actinomycetota</taxon>
        <taxon>Actinomycetes</taxon>
        <taxon>Catenulisporales</taxon>
        <taxon>Actinospicaceae</taxon>
        <taxon>Actinospica</taxon>
    </lineage>
</organism>
<feature type="region of interest" description="Disordered" evidence="1">
    <location>
        <begin position="1"/>
        <end position="76"/>
    </location>
</feature>
<accession>A0A941EFN1</accession>
<feature type="transmembrane region" description="Helical" evidence="2">
    <location>
        <begin position="100"/>
        <end position="119"/>
    </location>
</feature>
<sequence length="407" mass="43113">MNESVNPSGEGSEGAQPPDAGLTVDEKFARLAAEVDGSRVEGPAAKEESARTRELRAKWAENPPEPQPWRSDGPRLTPYPAPEYDAWAKPKKTTRDRARGSAKALVGLLLVGIIAYGFWPRHHSPAQLNASPAGTAEPWTTAPATASVNAAAPATSASPTFTNPDDQYFVGSPALSWADNEAGFVIPKISSLNGVSRSEITDGYQELEKLMEAGNLDATVLNGGSVSDFTNLTDPGSGAKSDLESYIAHPSYAHDPLMLVTRFNPATTRLLGHTVKVDGSMSATAGTHYHTVILTADYVFAYAVGPVSGATDEDTRSTVHRTFKIEVVDPNYYNAVAGKAWVYNYAVSEGNDECYTYNGYINPVFDGGGSTPNSTATMNPYATGDQLTASAGPSSTSTQEECMSGTT</sequence>
<dbReference type="AlphaFoldDB" id="A0A941EFN1"/>
<proteinExistence type="predicted"/>
<gene>
    <name evidence="3" type="ORF">KDK95_11020</name>
</gene>
<feature type="region of interest" description="Disordered" evidence="1">
    <location>
        <begin position="376"/>
        <end position="407"/>
    </location>
</feature>
<name>A0A941EFN1_9ACTN</name>
<dbReference type="Proteomes" id="UP000676325">
    <property type="component" value="Unassembled WGS sequence"/>
</dbReference>
<protein>
    <submittedName>
        <fullName evidence="3">Uncharacterized protein</fullName>
    </submittedName>
</protein>
<keyword evidence="2" id="KW-0812">Transmembrane</keyword>
<keyword evidence="2" id="KW-0472">Membrane</keyword>
<keyword evidence="2" id="KW-1133">Transmembrane helix</keyword>
<feature type="compositionally biased region" description="Basic and acidic residues" evidence="1">
    <location>
        <begin position="36"/>
        <end position="59"/>
    </location>
</feature>